<dbReference type="AlphaFoldDB" id="A0A418M3U1"/>
<keyword evidence="2" id="KW-1185">Reference proteome</keyword>
<accession>A0A418M3U1</accession>
<dbReference type="EMBL" id="QXED01000006">
    <property type="protein sequence ID" value="RIV20324.1"/>
    <property type="molecule type" value="Genomic_DNA"/>
</dbReference>
<evidence type="ECO:0000313" key="1">
    <source>
        <dbReference type="EMBL" id="RIV20324.1"/>
    </source>
</evidence>
<name>A0A418M3U1_9BACT</name>
<protein>
    <submittedName>
        <fullName evidence="1">Uncharacterized protein</fullName>
    </submittedName>
</protein>
<proteinExistence type="predicted"/>
<evidence type="ECO:0000313" key="2">
    <source>
        <dbReference type="Proteomes" id="UP000283523"/>
    </source>
</evidence>
<sequence>MATRPQLTNVMTIKFKESLAGTGYEQYEGKTVENAETIFGPAQAAYFLETGTAEAVGEKKKTATAPQGETPEK</sequence>
<reference evidence="1 2" key="1">
    <citation type="submission" date="2018-08" db="EMBL/GenBank/DDBJ databases">
        <title>Fibrisoma montanum sp. nov., isolated from Danxia mountain soil.</title>
        <authorList>
            <person name="Huang Y."/>
        </authorList>
    </citation>
    <scope>NUCLEOTIDE SEQUENCE [LARGE SCALE GENOMIC DNA]</scope>
    <source>
        <strain evidence="1 2">HYT19</strain>
    </source>
</reference>
<comment type="caution">
    <text evidence="1">The sequence shown here is derived from an EMBL/GenBank/DDBJ whole genome shotgun (WGS) entry which is preliminary data.</text>
</comment>
<gene>
    <name evidence="1" type="ORF">DYU11_19935</name>
</gene>
<dbReference type="Proteomes" id="UP000283523">
    <property type="component" value="Unassembled WGS sequence"/>
</dbReference>
<organism evidence="1 2">
    <name type="scientific">Fibrisoma montanum</name>
    <dbReference type="NCBI Taxonomy" id="2305895"/>
    <lineage>
        <taxon>Bacteria</taxon>
        <taxon>Pseudomonadati</taxon>
        <taxon>Bacteroidota</taxon>
        <taxon>Cytophagia</taxon>
        <taxon>Cytophagales</taxon>
        <taxon>Spirosomataceae</taxon>
        <taxon>Fibrisoma</taxon>
    </lineage>
</organism>